<evidence type="ECO:0000256" key="3">
    <source>
        <dbReference type="ARBA" id="ARBA00022806"/>
    </source>
</evidence>
<keyword evidence="2" id="KW-0378">Hydrolase</keyword>
<gene>
    <name evidence="6" type="ORF">MOO45_02760</name>
</gene>
<sequence length="354" mass="41110">MSNQYHFENNHIVLDTMPKSFKKITATRFAAVMGLNRWTTPFQIWCALTRTWEQPFEDNIYTKAGKIIEPKIREDYLRNKLFWDVDNPDDVIGDGTAGSAFKKTWGDFYHSTKVLGGMWDGLGHDDETGEDYILEIKTTKRAEDWLDGVPEYYKLQAALYTYLSGLDRFYVTGTFLENSDYDHPENFVANSQNTKIYLFSLGEEYPHFKRDYVDKVLAFWNQYVVSGMSPDFDEKKDTEALKALQTVEVTDDDLNTLLEEYDANQMELNSKMVEVQPLIDRQKKLKVAIKGLAVDNFKADSKYESFSSKHFDFNVTKTTRQTVDGKKLKDAGLFDQYSKETESYTLREKVKSED</sequence>
<protein>
    <submittedName>
        <fullName evidence="6">YqaJ viral recombinase family protein</fullName>
    </submittedName>
</protein>
<dbReference type="EMBL" id="CP093366">
    <property type="protein sequence ID" value="UQS82586.1"/>
    <property type="molecule type" value="Genomic_DNA"/>
</dbReference>
<dbReference type="Gene3D" id="3.90.320.10">
    <property type="match status" value="1"/>
</dbReference>
<proteinExistence type="predicted"/>
<dbReference type="RefSeq" id="WP_249514864.1">
    <property type="nucleotide sequence ID" value="NZ_CP093366.1"/>
</dbReference>
<dbReference type="InterPro" id="IPR011335">
    <property type="entry name" value="Restrct_endonuc-II-like"/>
</dbReference>
<dbReference type="InterPro" id="IPR019080">
    <property type="entry name" value="YqaJ_viral_recombinase"/>
</dbReference>
<keyword evidence="4" id="KW-0067">ATP-binding</keyword>
<evidence type="ECO:0000313" key="6">
    <source>
        <dbReference type="EMBL" id="UQS82586.1"/>
    </source>
</evidence>
<accession>A0ABY4PAB0</accession>
<dbReference type="Proteomes" id="UP000831495">
    <property type="component" value="Chromosome"/>
</dbReference>
<evidence type="ECO:0000259" key="5">
    <source>
        <dbReference type="Pfam" id="PF09588"/>
    </source>
</evidence>
<dbReference type="InterPro" id="IPR011604">
    <property type="entry name" value="PDDEXK-like_dom_sf"/>
</dbReference>
<reference evidence="6" key="1">
    <citation type="journal article" date="2022" name="Int. J. Syst. Evol. Microbiol.">
        <title>Apilactobacillus apisilvae sp. nov., Nicolia spurrieriana gen. nov. sp. nov., Bombilactobacillus folatiphilus sp. nov. and Bombilactobacillus thymidiniphilus sp. nov., four new lactic acid bacterial isolates from stingless bees Tetragonula carbonaria and Austroplebeia australis.</title>
        <authorList>
            <person name="Oliphant S.A."/>
            <person name="Watson-Haigh N.S."/>
            <person name="Sumby K.M."/>
            <person name="Gardner J."/>
            <person name="Groom S."/>
            <person name="Jiranek V."/>
        </authorList>
    </citation>
    <scope>NUCLEOTIDE SEQUENCE</scope>
    <source>
        <strain evidence="6">SG4_D2</strain>
    </source>
</reference>
<organism evidence="6 7">
    <name type="scientific">Bombilactobacillus folatiphilus</name>
    <dbReference type="NCBI Taxonomy" id="2923362"/>
    <lineage>
        <taxon>Bacteria</taxon>
        <taxon>Bacillati</taxon>
        <taxon>Bacillota</taxon>
        <taxon>Bacilli</taxon>
        <taxon>Lactobacillales</taxon>
        <taxon>Lactobacillaceae</taxon>
        <taxon>Bombilactobacillus</taxon>
    </lineage>
</organism>
<keyword evidence="7" id="KW-1185">Reference proteome</keyword>
<evidence type="ECO:0000256" key="1">
    <source>
        <dbReference type="ARBA" id="ARBA00022741"/>
    </source>
</evidence>
<evidence type="ECO:0000313" key="7">
    <source>
        <dbReference type="Proteomes" id="UP000831495"/>
    </source>
</evidence>
<keyword evidence="1" id="KW-0547">Nucleotide-binding</keyword>
<name>A0ABY4PAB0_9LACO</name>
<dbReference type="Pfam" id="PF09588">
    <property type="entry name" value="YqaJ"/>
    <property type="match status" value="1"/>
</dbReference>
<evidence type="ECO:0000256" key="4">
    <source>
        <dbReference type="ARBA" id="ARBA00022840"/>
    </source>
</evidence>
<dbReference type="SUPFAM" id="SSF52980">
    <property type="entry name" value="Restriction endonuclease-like"/>
    <property type="match status" value="1"/>
</dbReference>
<feature type="domain" description="YqaJ viral recombinase" evidence="5">
    <location>
        <begin position="22"/>
        <end position="165"/>
    </location>
</feature>
<keyword evidence="3" id="KW-0347">Helicase</keyword>
<evidence type="ECO:0000256" key="2">
    <source>
        <dbReference type="ARBA" id="ARBA00022801"/>
    </source>
</evidence>